<reference evidence="1" key="1">
    <citation type="submission" date="2021-02" db="EMBL/GenBank/DDBJ databases">
        <authorList>
            <person name="Nowell W R."/>
        </authorList>
    </citation>
    <scope>NUCLEOTIDE SEQUENCE</scope>
</reference>
<proteinExistence type="predicted"/>
<protein>
    <submittedName>
        <fullName evidence="1">Uncharacterized protein</fullName>
    </submittedName>
</protein>
<evidence type="ECO:0000313" key="2">
    <source>
        <dbReference type="Proteomes" id="UP000663852"/>
    </source>
</evidence>
<organism evidence="1 2">
    <name type="scientific">Adineta ricciae</name>
    <name type="common">Rotifer</name>
    <dbReference type="NCBI Taxonomy" id="249248"/>
    <lineage>
        <taxon>Eukaryota</taxon>
        <taxon>Metazoa</taxon>
        <taxon>Spiralia</taxon>
        <taxon>Gnathifera</taxon>
        <taxon>Rotifera</taxon>
        <taxon>Eurotatoria</taxon>
        <taxon>Bdelloidea</taxon>
        <taxon>Adinetida</taxon>
        <taxon>Adinetidae</taxon>
        <taxon>Adineta</taxon>
    </lineage>
</organism>
<sequence length="69" mass="8034">RLIDLCKQTLLGKNQLTSLNIYNRCEAKIMIIVSHRHISLTGWQPCIQRMPEKLSRLVCLKQNDKKAQT</sequence>
<name>A0A815WZ79_ADIRI</name>
<accession>A0A815WZ79</accession>
<evidence type="ECO:0000313" key="1">
    <source>
        <dbReference type="EMBL" id="CAF1550892.1"/>
    </source>
</evidence>
<dbReference type="AlphaFoldDB" id="A0A815WZ79"/>
<comment type="caution">
    <text evidence="1">The sequence shown here is derived from an EMBL/GenBank/DDBJ whole genome shotgun (WGS) entry which is preliminary data.</text>
</comment>
<dbReference type="Proteomes" id="UP000663852">
    <property type="component" value="Unassembled WGS sequence"/>
</dbReference>
<gene>
    <name evidence="1" type="ORF">EDS130_LOCUS45997</name>
</gene>
<feature type="non-terminal residue" evidence="1">
    <location>
        <position position="1"/>
    </location>
</feature>
<dbReference type="EMBL" id="CAJNOJ010001417">
    <property type="protein sequence ID" value="CAF1550892.1"/>
    <property type="molecule type" value="Genomic_DNA"/>
</dbReference>